<comment type="caution">
    <text evidence="2">The sequence shown here is derived from an EMBL/GenBank/DDBJ whole genome shotgun (WGS) entry which is preliminary data.</text>
</comment>
<name>A0A2W5C5K7_9SPHN</name>
<dbReference type="Gene3D" id="3.40.50.1820">
    <property type="entry name" value="alpha/beta hydrolase"/>
    <property type="match status" value="1"/>
</dbReference>
<dbReference type="Pfam" id="PF01738">
    <property type="entry name" value="DLH"/>
    <property type="match status" value="1"/>
</dbReference>
<dbReference type="InterPro" id="IPR002925">
    <property type="entry name" value="Dienelactn_hydro"/>
</dbReference>
<dbReference type="InterPro" id="IPR050261">
    <property type="entry name" value="FrsA_esterase"/>
</dbReference>
<evidence type="ECO:0000259" key="1">
    <source>
        <dbReference type="Pfam" id="PF01738"/>
    </source>
</evidence>
<dbReference type="AlphaFoldDB" id="A0A2W5C5K7"/>
<sequence length="243" mass="25476">MGVYIDYSDGDRTFQAYVARPAGGDVAPAMLVIHTVRGQTDAERERADQWAAKGCVGIAIDVYGKGRAGADPATNFTLMGECLGDRAMLSRRLLAAVAFAKGLEGVDPARIAAVGYCFGGLCALDIARSGARDVAGVVSVHGIFHPNGLPPQPIATRILICHGYSDPHAPPEAMVALAGELTDAGADWQIHAYGHVKHGFANQGYDAPERGVVYDAAADRRSRTAIDAFAAELFAGQARDAPV</sequence>
<dbReference type="EMBL" id="QFNN01000029">
    <property type="protein sequence ID" value="PZO90391.1"/>
    <property type="molecule type" value="Genomic_DNA"/>
</dbReference>
<dbReference type="PANTHER" id="PTHR22946:SF0">
    <property type="entry name" value="DIENELACTONE HYDROLASE DOMAIN-CONTAINING PROTEIN"/>
    <property type="match status" value="1"/>
</dbReference>
<dbReference type="InterPro" id="IPR029058">
    <property type="entry name" value="AB_hydrolase_fold"/>
</dbReference>
<evidence type="ECO:0000313" key="2">
    <source>
        <dbReference type="EMBL" id="PZO90391.1"/>
    </source>
</evidence>
<proteinExistence type="predicted"/>
<dbReference type="SUPFAM" id="SSF53474">
    <property type="entry name" value="alpha/beta-Hydrolases"/>
    <property type="match status" value="1"/>
</dbReference>
<feature type="domain" description="Dienelactone hydrolase" evidence="1">
    <location>
        <begin position="14"/>
        <end position="225"/>
    </location>
</feature>
<evidence type="ECO:0000313" key="3">
    <source>
        <dbReference type="Proteomes" id="UP000249066"/>
    </source>
</evidence>
<protein>
    <submittedName>
        <fullName evidence="2">Dienelactone hydrolase</fullName>
    </submittedName>
</protein>
<dbReference type="GO" id="GO:0016787">
    <property type="term" value="F:hydrolase activity"/>
    <property type="evidence" value="ECO:0007669"/>
    <property type="project" value="UniProtKB-KW"/>
</dbReference>
<reference evidence="2 3" key="1">
    <citation type="submission" date="2017-08" db="EMBL/GenBank/DDBJ databases">
        <title>Infants hospitalized years apart are colonized by the same room-sourced microbial strains.</title>
        <authorList>
            <person name="Brooks B."/>
            <person name="Olm M.R."/>
            <person name="Firek B.A."/>
            <person name="Baker R."/>
            <person name="Thomas B.C."/>
            <person name="Morowitz M.J."/>
            <person name="Banfield J.F."/>
        </authorList>
    </citation>
    <scope>NUCLEOTIDE SEQUENCE [LARGE SCALE GENOMIC DNA]</scope>
    <source>
        <strain evidence="2">S2_018_000_R2_101</strain>
    </source>
</reference>
<dbReference type="Proteomes" id="UP000249066">
    <property type="component" value="Unassembled WGS sequence"/>
</dbReference>
<keyword evidence="2" id="KW-0378">Hydrolase</keyword>
<organism evidence="2 3">
    <name type="scientific">Sphingomonas sanxanigenens</name>
    <dbReference type="NCBI Taxonomy" id="397260"/>
    <lineage>
        <taxon>Bacteria</taxon>
        <taxon>Pseudomonadati</taxon>
        <taxon>Pseudomonadota</taxon>
        <taxon>Alphaproteobacteria</taxon>
        <taxon>Sphingomonadales</taxon>
        <taxon>Sphingomonadaceae</taxon>
        <taxon>Sphingomonas</taxon>
    </lineage>
</organism>
<dbReference type="PANTHER" id="PTHR22946">
    <property type="entry name" value="DIENELACTONE HYDROLASE DOMAIN-CONTAINING PROTEIN-RELATED"/>
    <property type="match status" value="1"/>
</dbReference>
<gene>
    <name evidence="2" type="ORF">DI623_06990</name>
</gene>
<accession>A0A2W5C5K7</accession>